<dbReference type="PRINTS" id="PR00344">
    <property type="entry name" value="BCTRLSENSOR"/>
</dbReference>
<dbReference type="SUPFAM" id="SSF55874">
    <property type="entry name" value="ATPase domain of HSP90 chaperone/DNA topoisomerase II/histidine kinase"/>
    <property type="match status" value="1"/>
</dbReference>
<evidence type="ECO:0000256" key="9">
    <source>
        <dbReference type="ARBA" id="ARBA00023012"/>
    </source>
</evidence>
<dbReference type="AlphaFoldDB" id="A0A1V4ASC1"/>
<dbReference type="GO" id="GO:0005524">
    <property type="term" value="F:ATP binding"/>
    <property type="evidence" value="ECO:0007669"/>
    <property type="project" value="UniProtKB-KW"/>
</dbReference>
<sequence>MVFVTLKEILKLIRKVFAMEEHIMPMNELTLSEQERQIRKDYLDFTERDIVLLKELNSLMQQHADTIINKFYSHLLRFEKTRAFLSDEETIKKVRRTQKEYLLMLTGGNYDKNYFDHRLNVGKTHDRIDLHPNWYIGAYCLYHRLIFPLIVKTYKDQPDKMTNYILVMDKIMNLDMQLAMDTYIHSYHAALEEKVRLTEIQNKKIEAANRAKSEFLANMSHELRTPLNAIIGFSEVLRDKLCGDLNEEQMEFVADIHSSGQHLLQMINDILDLSKVESGKLELKYETFEIGKAIDAVLITLKGLAHKKSLTIETTIHNPGDRLDADPTKFKQILYNLLSNAIKFTPEKGKITLQTTLLKQENDFFEIKVTDTGIGIAPKDYPKIFVEFSQVDSSFSRTYEGTGLGLALTKKLVEMHGGTIGFESTVGTGSVFHFTLPVNNGSQPRKESAHFSEAQASRGTILVVEDDPKTSELLCVFLNKSGYQTITAFDGEDALLKARKFKPFAITLDIMLPKKDGWEVLKELKEDADVKDIPVLVISLVDNKDIGFGLGATDYLNKPVSRADLLSKLSSYGFLPKVNNSHTKVLIIDDDPKSLELLNTLLSSEGYEVLKASGGKEGIDKAFLHKPDLILSDLMMPEVSGFDVVDKLKTSPETNTIPIIVITSKDLTQADKDRLNHCVSLVVKKGKYSNERFLSDIAALRRHV</sequence>
<name>A0A1V4ASC1_9BACT</name>
<proteinExistence type="predicted"/>
<evidence type="ECO:0000256" key="2">
    <source>
        <dbReference type="ARBA" id="ARBA00004370"/>
    </source>
</evidence>
<feature type="domain" description="Histidine kinase" evidence="13">
    <location>
        <begin position="218"/>
        <end position="440"/>
    </location>
</feature>
<dbReference type="InterPro" id="IPR011006">
    <property type="entry name" value="CheY-like_superfamily"/>
</dbReference>
<dbReference type="Gene3D" id="1.10.287.130">
    <property type="match status" value="1"/>
</dbReference>
<feature type="domain" description="Response regulatory" evidence="14">
    <location>
        <begin position="460"/>
        <end position="573"/>
    </location>
</feature>
<comment type="subcellular location">
    <subcellularLocation>
        <location evidence="2">Membrane</location>
    </subcellularLocation>
</comment>
<feature type="modified residue" description="4-aspartylphosphate" evidence="12">
    <location>
        <position position="633"/>
    </location>
</feature>
<evidence type="ECO:0000313" key="15">
    <source>
        <dbReference type="EMBL" id="OOP56010.1"/>
    </source>
</evidence>
<keyword evidence="7" id="KW-0418">Kinase</keyword>
<dbReference type="PANTHER" id="PTHR43047:SF72">
    <property type="entry name" value="OSMOSENSING HISTIDINE PROTEIN KINASE SLN1"/>
    <property type="match status" value="1"/>
</dbReference>
<dbReference type="CDD" id="cd01068">
    <property type="entry name" value="globin_sensor"/>
    <property type="match status" value="1"/>
</dbReference>
<dbReference type="Gene3D" id="1.10.490.10">
    <property type="entry name" value="Globins"/>
    <property type="match status" value="1"/>
</dbReference>
<dbReference type="EC" id="2.7.13.3" evidence="3"/>
<dbReference type="SUPFAM" id="SSF52172">
    <property type="entry name" value="CheY-like"/>
    <property type="match status" value="2"/>
</dbReference>
<dbReference type="CDD" id="cd16922">
    <property type="entry name" value="HATPase_EvgS-ArcB-TorS-like"/>
    <property type="match status" value="1"/>
</dbReference>
<keyword evidence="9" id="KW-0902">Two-component regulatory system</keyword>
<evidence type="ECO:0000256" key="3">
    <source>
        <dbReference type="ARBA" id="ARBA00012438"/>
    </source>
</evidence>
<organism evidence="15 16">
    <name type="scientific">Candidatus Brocadia carolinensis</name>
    <dbReference type="NCBI Taxonomy" id="1004156"/>
    <lineage>
        <taxon>Bacteria</taxon>
        <taxon>Pseudomonadati</taxon>
        <taxon>Planctomycetota</taxon>
        <taxon>Candidatus Brocadiia</taxon>
        <taxon>Candidatus Brocadiales</taxon>
        <taxon>Candidatus Brocadiaceae</taxon>
        <taxon>Candidatus Brocadia</taxon>
    </lineage>
</organism>
<dbReference type="SUPFAM" id="SSF46458">
    <property type="entry name" value="Globin-like"/>
    <property type="match status" value="1"/>
</dbReference>
<keyword evidence="4 12" id="KW-0597">Phosphoprotein</keyword>
<dbReference type="PROSITE" id="PS50110">
    <property type="entry name" value="RESPONSE_REGULATORY"/>
    <property type="match status" value="2"/>
</dbReference>
<feature type="modified residue" description="4-aspartylphosphate" evidence="12">
    <location>
        <position position="509"/>
    </location>
</feature>
<dbReference type="InterPro" id="IPR044398">
    <property type="entry name" value="Globin-sensor_dom"/>
</dbReference>
<dbReference type="STRING" id="1004156.AYP45_11475"/>
<evidence type="ECO:0000256" key="12">
    <source>
        <dbReference type="PROSITE-ProRule" id="PRU00169"/>
    </source>
</evidence>
<evidence type="ECO:0000256" key="11">
    <source>
        <dbReference type="ARBA" id="ARBA00023306"/>
    </source>
</evidence>
<dbReference type="InterPro" id="IPR036890">
    <property type="entry name" value="HATPase_C_sf"/>
</dbReference>
<dbReference type="Pfam" id="PF11563">
    <property type="entry name" value="Protoglobin"/>
    <property type="match status" value="1"/>
</dbReference>
<dbReference type="SMART" id="SM00387">
    <property type="entry name" value="HATPase_c"/>
    <property type="match status" value="1"/>
</dbReference>
<dbReference type="InterPro" id="IPR003594">
    <property type="entry name" value="HATPase_dom"/>
</dbReference>
<comment type="caution">
    <text evidence="15">The sequence shown here is derived from an EMBL/GenBank/DDBJ whole genome shotgun (WGS) entry which is preliminary data.</text>
</comment>
<reference evidence="15 16" key="1">
    <citation type="journal article" date="2017" name="Water Res.">
        <title>Discovery and metagenomic analysis of an anammox bacterial enrichment related to Candidatus "Brocadia caroliniensis" in a full-scale glycerol-fed nitritation-denitritation separate centrate treatment process.</title>
        <authorList>
            <person name="Park H."/>
            <person name="Brotto A.C."/>
            <person name="van Loosdrecht M.C."/>
            <person name="Chandran K."/>
        </authorList>
    </citation>
    <scope>NUCLEOTIDE SEQUENCE [LARGE SCALE GENOMIC DNA]</scope>
    <source>
        <strain evidence="15">26THWARD</strain>
    </source>
</reference>
<dbReference type="Gene3D" id="3.40.50.2300">
    <property type="match status" value="2"/>
</dbReference>
<dbReference type="Pfam" id="PF00072">
    <property type="entry name" value="Response_reg"/>
    <property type="match status" value="2"/>
</dbReference>
<gene>
    <name evidence="15" type="ORF">AYP45_11475</name>
</gene>
<dbReference type="GO" id="GO:0000155">
    <property type="term" value="F:phosphorelay sensor kinase activity"/>
    <property type="evidence" value="ECO:0007669"/>
    <property type="project" value="InterPro"/>
</dbReference>
<dbReference type="GO" id="GO:0009927">
    <property type="term" value="F:histidine phosphotransfer kinase activity"/>
    <property type="evidence" value="ECO:0007669"/>
    <property type="project" value="TreeGrafter"/>
</dbReference>
<comment type="catalytic activity">
    <reaction evidence="1">
        <text>ATP + protein L-histidine = ADP + protein N-phospho-L-histidine.</text>
        <dbReference type="EC" id="2.7.13.3"/>
    </reaction>
</comment>
<keyword evidence="10" id="KW-0472">Membrane</keyword>
<dbReference type="GO" id="GO:0005886">
    <property type="term" value="C:plasma membrane"/>
    <property type="evidence" value="ECO:0007669"/>
    <property type="project" value="TreeGrafter"/>
</dbReference>
<evidence type="ECO:0000256" key="5">
    <source>
        <dbReference type="ARBA" id="ARBA00022679"/>
    </source>
</evidence>
<dbReference type="Pfam" id="PF02518">
    <property type="entry name" value="HATPase_c"/>
    <property type="match status" value="1"/>
</dbReference>
<dbReference type="CDD" id="cd00082">
    <property type="entry name" value="HisKA"/>
    <property type="match status" value="1"/>
</dbReference>
<dbReference type="GO" id="GO:0019825">
    <property type="term" value="F:oxygen binding"/>
    <property type="evidence" value="ECO:0007669"/>
    <property type="project" value="InterPro"/>
</dbReference>
<dbReference type="SMART" id="SM00388">
    <property type="entry name" value="HisKA"/>
    <property type="match status" value="1"/>
</dbReference>
<dbReference type="PROSITE" id="PS50109">
    <property type="entry name" value="HIS_KIN"/>
    <property type="match status" value="1"/>
</dbReference>
<dbReference type="Proteomes" id="UP000189681">
    <property type="component" value="Unassembled WGS sequence"/>
</dbReference>
<dbReference type="SMART" id="SM00448">
    <property type="entry name" value="REC"/>
    <property type="match status" value="2"/>
</dbReference>
<dbReference type="Gene3D" id="3.30.565.10">
    <property type="entry name" value="Histidine kinase-like ATPase, C-terminal domain"/>
    <property type="match status" value="1"/>
</dbReference>
<evidence type="ECO:0000313" key="16">
    <source>
        <dbReference type="Proteomes" id="UP000189681"/>
    </source>
</evidence>
<keyword evidence="11" id="KW-0131">Cell cycle</keyword>
<accession>A0A1V4ASC1</accession>
<evidence type="ECO:0000256" key="10">
    <source>
        <dbReference type="ARBA" id="ARBA00023136"/>
    </source>
</evidence>
<protein>
    <recommendedName>
        <fullName evidence="3">histidine kinase</fullName>
        <ecNumber evidence="3">2.7.13.3</ecNumber>
    </recommendedName>
</protein>
<dbReference type="InterPro" id="IPR001789">
    <property type="entry name" value="Sig_transdc_resp-reg_receiver"/>
</dbReference>
<evidence type="ECO:0000256" key="1">
    <source>
        <dbReference type="ARBA" id="ARBA00000085"/>
    </source>
</evidence>
<keyword evidence="8" id="KW-0067">ATP-binding</keyword>
<evidence type="ECO:0000259" key="14">
    <source>
        <dbReference type="PROSITE" id="PS50110"/>
    </source>
</evidence>
<dbReference type="PANTHER" id="PTHR43047">
    <property type="entry name" value="TWO-COMPONENT HISTIDINE PROTEIN KINASE"/>
    <property type="match status" value="1"/>
</dbReference>
<dbReference type="CDD" id="cd17574">
    <property type="entry name" value="REC_OmpR"/>
    <property type="match status" value="1"/>
</dbReference>
<evidence type="ECO:0000256" key="4">
    <source>
        <dbReference type="ARBA" id="ARBA00022553"/>
    </source>
</evidence>
<evidence type="ECO:0000256" key="6">
    <source>
        <dbReference type="ARBA" id="ARBA00022741"/>
    </source>
</evidence>
<dbReference type="InterPro" id="IPR009050">
    <property type="entry name" value="Globin-like_sf"/>
</dbReference>
<dbReference type="InterPro" id="IPR003661">
    <property type="entry name" value="HisK_dim/P_dom"/>
</dbReference>
<keyword evidence="5" id="KW-0808">Transferase</keyword>
<feature type="domain" description="Response regulatory" evidence="14">
    <location>
        <begin position="584"/>
        <end position="700"/>
    </location>
</feature>
<dbReference type="GO" id="GO:0020037">
    <property type="term" value="F:heme binding"/>
    <property type="evidence" value="ECO:0007669"/>
    <property type="project" value="InterPro"/>
</dbReference>
<dbReference type="SUPFAM" id="SSF47384">
    <property type="entry name" value="Homodimeric domain of signal transducing histidine kinase"/>
    <property type="match status" value="1"/>
</dbReference>
<dbReference type="FunFam" id="3.30.565.10:FF:000010">
    <property type="entry name" value="Sensor histidine kinase RcsC"/>
    <property type="match status" value="1"/>
</dbReference>
<dbReference type="InterPro" id="IPR012292">
    <property type="entry name" value="Globin/Proto"/>
</dbReference>
<evidence type="ECO:0000256" key="8">
    <source>
        <dbReference type="ARBA" id="ARBA00022840"/>
    </source>
</evidence>
<dbReference type="FunFam" id="1.10.287.130:FF:000038">
    <property type="entry name" value="Sensory transduction histidine kinase"/>
    <property type="match status" value="1"/>
</dbReference>
<dbReference type="Pfam" id="PF00512">
    <property type="entry name" value="HisKA"/>
    <property type="match status" value="1"/>
</dbReference>
<dbReference type="InterPro" id="IPR005467">
    <property type="entry name" value="His_kinase_dom"/>
</dbReference>
<dbReference type="InterPro" id="IPR036097">
    <property type="entry name" value="HisK_dim/P_sf"/>
</dbReference>
<evidence type="ECO:0000256" key="7">
    <source>
        <dbReference type="ARBA" id="ARBA00022777"/>
    </source>
</evidence>
<keyword evidence="6" id="KW-0547">Nucleotide-binding</keyword>
<dbReference type="EMBL" id="AYTS01000106">
    <property type="protein sequence ID" value="OOP56010.1"/>
    <property type="molecule type" value="Genomic_DNA"/>
</dbReference>
<dbReference type="InterPro" id="IPR004358">
    <property type="entry name" value="Sig_transdc_His_kin-like_C"/>
</dbReference>
<dbReference type="InterPro" id="IPR039379">
    <property type="entry name" value="Protoglobin_sensor_dom"/>
</dbReference>
<evidence type="ECO:0000259" key="13">
    <source>
        <dbReference type="PROSITE" id="PS50109"/>
    </source>
</evidence>